<dbReference type="Proteomes" id="UP000266615">
    <property type="component" value="Unassembled WGS sequence"/>
</dbReference>
<evidence type="ECO:0000313" key="11">
    <source>
        <dbReference type="EMBL" id="RJN33150.1"/>
    </source>
</evidence>
<dbReference type="InterPro" id="IPR057326">
    <property type="entry name" value="KR_dom"/>
</dbReference>
<name>A0A3A4F9G2_9MICC</name>
<dbReference type="PROSITE" id="PS00061">
    <property type="entry name" value="ADH_SHORT"/>
    <property type="match status" value="1"/>
</dbReference>
<dbReference type="GO" id="GO:0006720">
    <property type="term" value="P:isoprenoid metabolic process"/>
    <property type="evidence" value="ECO:0007669"/>
    <property type="project" value="UniProtKB-ARBA"/>
</dbReference>
<keyword evidence="4" id="KW-0521">NADP</keyword>
<comment type="subcellular location">
    <subcellularLocation>
        <location evidence="1">Membrane</location>
        <topology evidence="1">Multi-pass membrane protein</topology>
    </subcellularLocation>
</comment>
<proteinExistence type="inferred from homology"/>
<dbReference type="InterPro" id="IPR002347">
    <property type="entry name" value="SDR_fam"/>
</dbReference>
<dbReference type="PRINTS" id="PR00080">
    <property type="entry name" value="SDRFAMILY"/>
</dbReference>
<dbReference type="OrthoDB" id="4523082at2"/>
<keyword evidence="12" id="KW-1185">Reference proteome</keyword>
<dbReference type="PANTHER" id="PTHR24322">
    <property type="entry name" value="PKSB"/>
    <property type="match status" value="1"/>
</dbReference>
<dbReference type="GO" id="GO:0016616">
    <property type="term" value="F:oxidoreductase activity, acting on the CH-OH group of donors, NAD or NADP as acceptor"/>
    <property type="evidence" value="ECO:0007669"/>
    <property type="project" value="UniProtKB-ARBA"/>
</dbReference>
<feature type="domain" description="Ketoreductase" evidence="10">
    <location>
        <begin position="8"/>
        <end position="187"/>
    </location>
</feature>
<dbReference type="SMART" id="SM00822">
    <property type="entry name" value="PKS_KR"/>
    <property type="match status" value="1"/>
</dbReference>
<dbReference type="CDD" id="cd05339">
    <property type="entry name" value="17beta-HSDXI-like_SDR_c"/>
    <property type="match status" value="1"/>
</dbReference>
<dbReference type="Gene3D" id="3.40.50.720">
    <property type="entry name" value="NAD(P)-binding Rossmann-like Domain"/>
    <property type="match status" value="1"/>
</dbReference>
<keyword evidence="5" id="KW-1133">Transmembrane helix</keyword>
<keyword evidence="3" id="KW-0812">Transmembrane</keyword>
<accession>A0A3A4F9G2</accession>
<reference evidence="11 12" key="1">
    <citation type="submission" date="2018-09" db="EMBL/GenBank/DDBJ databases">
        <title>Nesterenkonia natronophila sp. nov., an alkaliphilic actinobacteriume isolated from a soda lake, and emended description of the genus Nesterenkonia.</title>
        <authorList>
            <person name="Menes R.J."/>
            <person name="Iriarte A."/>
        </authorList>
    </citation>
    <scope>NUCLEOTIDE SEQUENCE [LARGE SCALE GENOMIC DNA]</scope>
    <source>
        <strain evidence="11 12">M8</strain>
    </source>
</reference>
<dbReference type="PANTHER" id="PTHR24322:SF736">
    <property type="entry name" value="RETINOL DEHYDROGENASE 10"/>
    <property type="match status" value="1"/>
</dbReference>
<dbReference type="InterPro" id="IPR020904">
    <property type="entry name" value="Sc_DH/Rdtase_CS"/>
</dbReference>
<dbReference type="InterPro" id="IPR036291">
    <property type="entry name" value="NAD(P)-bd_dom_sf"/>
</dbReference>
<evidence type="ECO:0000256" key="3">
    <source>
        <dbReference type="ARBA" id="ARBA00022692"/>
    </source>
</evidence>
<organism evidence="11 12">
    <name type="scientific">Nesterenkonia natronophila</name>
    <dbReference type="NCBI Taxonomy" id="2174932"/>
    <lineage>
        <taxon>Bacteria</taxon>
        <taxon>Bacillati</taxon>
        <taxon>Actinomycetota</taxon>
        <taxon>Actinomycetes</taxon>
        <taxon>Micrococcales</taxon>
        <taxon>Micrococcaceae</taxon>
        <taxon>Nesterenkonia</taxon>
    </lineage>
</organism>
<dbReference type="GO" id="GO:0006066">
    <property type="term" value="P:alcohol metabolic process"/>
    <property type="evidence" value="ECO:0007669"/>
    <property type="project" value="UniProtKB-ARBA"/>
</dbReference>
<evidence type="ECO:0000256" key="4">
    <source>
        <dbReference type="ARBA" id="ARBA00022857"/>
    </source>
</evidence>
<dbReference type="RefSeq" id="WP_119902194.1">
    <property type="nucleotide sequence ID" value="NZ_QYZP01000001.1"/>
</dbReference>
<evidence type="ECO:0000313" key="12">
    <source>
        <dbReference type="Proteomes" id="UP000266615"/>
    </source>
</evidence>
<evidence type="ECO:0000256" key="9">
    <source>
        <dbReference type="RuleBase" id="RU000363"/>
    </source>
</evidence>
<dbReference type="AlphaFoldDB" id="A0A3A4F9G2"/>
<dbReference type="GO" id="GO:0042445">
    <property type="term" value="P:hormone metabolic process"/>
    <property type="evidence" value="ECO:0007669"/>
    <property type="project" value="UniProtKB-ARBA"/>
</dbReference>
<evidence type="ECO:0000256" key="2">
    <source>
        <dbReference type="ARBA" id="ARBA00006484"/>
    </source>
</evidence>
<dbReference type="Pfam" id="PF00106">
    <property type="entry name" value="adh_short"/>
    <property type="match status" value="1"/>
</dbReference>
<dbReference type="GO" id="GO:0016020">
    <property type="term" value="C:membrane"/>
    <property type="evidence" value="ECO:0007669"/>
    <property type="project" value="UniProtKB-SubCell"/>
</dbReference>
<evidence type="ECO:0000256" key="5">
    <source>
        <dbReference type="ARBA" id="ARBA00022989"/>
    </source>
</evidence>
<comment type="caution">
    <text evidence="11">The sequence shown here is derived from an EMBL/GenBank/DDBJ whole genome shotgun (WGS) entry which is preliminary data.</text>
</comment>
<evidence type="ECO:0000256" key="6">
    <source>
        <dbReference type="ARBA" id="ARBA00023002"/>
    </source>
</evidence>
<evidence type="ECO:0000256" key="1">
    <source>
        <dbReference type="ARBA" id="ARBA00004141"/>
    </source>
</evidence>
<dbReference type="FunFam" id="3.40.50.720:FF:000131">
    <property type="entry name" value="Short-chain dehydrogenase/reductase 3"/>
    <property type="match status" value="1"/>
</dbReference>
<evidence type="ECO:0000256" key="7">
    <source>
        <dbReference type="ARBA" id="ARBA00023098"/>
    </source>
</evidence>
<dbReference type="SUPFAM" id="SSF51735">
    <property type="entry name" value="NAD(P)-binding Rossmann-fold domains"/>
    <property type="match status" value="1"/>
</dbReference>
<keyword evidence="8" id="KW-0472">Membrane</keyword>
<keyword evidence="6" id="KW-0560">Oxidoreductase</keyword>
<gene>
    <name evidence="11" type="ORF">D3250_00125</name>
</gene>
<evidence type="ECO:0000259" key="10">
    <source>
        <dbReference type="SMART" id="SM00822"/>
    </source>
</evidence>
<dbReference type="EMBL" id="QYZP01000001">
    <property type="protein sequence ID" value="RJN33150.1"/>
    <property type="molecule type" value="Genomic_DNA"/>
</dbReference>
<protein>
    <submittedName>
        <fullName evidence="11">SDR family NAD(P)-dependent oxidoreductase</fullName>
    </submittedName>
</protein>
<keyword evidence="7" id="KW-0443">Lipid metabolism</keyword>
<comment type="similarity">
    <text evidence="2 9">Belongs to the short-chain dehydrogenases/reductases (SDR) family.</text>
</comment>
<dbReference type="PRINTS" id="PR00081">
    <property type="entry name" value="GDHRDH"/>
</dbReference>
<sequence>MRYHLTGRRLLITGGASGLGRRLALKAAARGAHVVIWDLYEAGGRATAEEITSAGGTATAMTVDVADREEVRQAAQHCGNVDVLINNAGVINGQRLMETSEDQISETLNVNTLALFWVTRAFLDGMISRGHGAVVTVASSAGLVGIPGLTDYAASKFAAFGFAEALRGELSQDRTGVTSLTVCPSHLDTAQFDGVSTRFPQLLPRLSASRVAEKILRGVERQRSQLIMPPLARTIPVARAMNVRHFDRMMAFFGTGTAMDAFRDPRALSASATPHPGL</sequence>
<evidence type="ECO:0000256" key="8">
    <source>
        <dbReference type="ARBA" id="ARBA00023136"/>
    </source>
</evidence>